<accession>A0ABT8E504</accession>
<comment type="caution">
    <text evidence="6">The sequence shown here is derived from an EMBL/GenBank/DDBJ whole genome shotgun (WGS) entry which is preliminary data.</text>
</comment>
<feature type="domain" description="Flavin reductase like" evidence="5">
    <location>
        <begin position="4"/>
        <end position="71"/>
    </location>
</feature>
<evidence type="ECO:0000256" key="2">
    <source>
        <dbReference type="ARBA" id="ARBA00022630"/>
    </source>
</evidence>
<dbReference type="InterPro" id="IPR012349">
    <property type="entry name" value="Split_barrel_FMN-bd"/>
</dbReference>
<comment type="similarity">
    <text evidence="4">Belongs to the flavoredoxin family.</text>
</comment>
<keyword evidence="3" id="KW-0288">FMN</keyword>
<gene>
    <name evidence="6" type="ORF">QYF49_08120</name>
</gene>
<dbReference type="PANTHER" id="PTHR33798:SF5">
    <property type="entry name" value="FLAVIN REDUCTASE LIKE DOMAIN-CONTAINING PROTEIN"/>
    <property type="match status" value="1"/>
</dbReference>
<sequence>MTEREGTLENIRSQKEFVINVVSSELGNQMQKTAENSTRHVNEFEEAQLTPILSDLVKPLCVKEAPIEMESLLENLKTRKNTRG</sequence>
<dbReference type="RefSeq" id="WP_290399136.1">
    <property type="nucleotide sequence ID" value="NZ_JAUHLN010000002.1"/>
</dbReference>
<organism evidence="6 7">
    <name type="scientific">Fictibacillus terranigra</name>
    <dbReference type="NCBI Taxonomy" id="3058424"/>
    <lineage>
        <taxon>Bacteria</taxon>
        <taxon>Bacillati</taxon>
        <taxon>Bacillota</taxon>
        <taxon>Bacilli</taxon>
        <taxon>Bacillales</taxon>
        <taxon>Fictibacillaceae</taxon>
        <taxon>Fictibacillus</taxon>
    </lineage>
</organism>
<dbReference type="EMBL" id="JAUHLN010000002">
    <property type="protein sequence ID" value="MDN4072985.1"/>
    <property type="molecule type" value="Genomic_DNA"/>
</dbReference>
<dbReference type="Gene3D" id="2.30.110.10">
    <property type="entry name" value="Electron Transport, Fmn-binding Protein, Chain A"/>
    <property type="match status" value="1"/>
</dbReference>
<dbReference type="PANTHER" id="PTHR33798">
    <property type="entry name" value="FLAVOPROTEIN OXYGENASE"/>
    <property type="match status" value="1"/>
</dbReference>
<dbReference type="Pfam" id="PF01613">
    <property type="entry name" value="Flavin_Reduct"/>
    <property type="match status" value="1"/>
</dbReference>
<dbReference type="Proteomes" id="UP001168694">
    <property type="component" value="Unassembled WGS sequence"/>
</dbReference>
<comment type="cofactor">
    <cofactor evidence="1">
        <name>FMN</name>
        <dbReference type="ChEBI" id="CHEBI:58210"/>
    </cofactor>
</comment>
<keyword evidence="2" id="KW-0285">Flavoprotein</keyword>
<protein>
    <submittedName>
        <fullName evidence="6">Flavin reductase</fullName>
    </submittedName>
</protein>
<proteinExistence type="inferred from homology"/>
<evidence type="ECO:0000313" key="6">
    <source>
        <dbReference type="EMBL" id="MDN4072985.1"/>
    </source>
</evidence>
<keyword evidence="7" id="KW-1185">Reference proteome</keyword>
<evidence type="ECO:0000313" key="7">
    <source>
        <dbReference type="Proteomes" id="UP001168694"/>
    </source>
</evidence>
<name>A0ABT8E504_9BACL</name>
<evidence type="ECO:0000256" key="4">
    <source>
        <dbReference type="ARBA" id="ARBA00038054"/>
    </source>
</evidence>
<evidence type="ECO:0000256" key="1">
    <source>
        <dbReference type="ARBA" id="ARBA00001917"/>
    </source>
</evidence>
<dbReference type="InterPro" id="IPR002563">
    <property type="entry name" value="Flavin_Rdtase-like_dom"/>
</dbReference>
<reference evidence="6" key="1">
    <citation type="submission" date="2023-06" db="EMBL/GenBank/DDBJ databases">
        <title>Draft Genome Sequences of Representative Paenibacillus Polymyxa, Bacillus cereus, Fictibacillus sp., and Brevibacillus agri Strains Isolated from Amazonian Dark Earth.</title>
        <authorList>
            <person name="Pellegrinetti T.A."/>
            <person name="Cunha I.C.M."/>
            <person name="Chaves M.G."/>
            <person name="Freitas A.S."/>
            <person name="Silva A.V.R."/>
            <person name="Tsai S.M."/>
            <person name="Mendes L.W."/>
        </authorList>
    </citation>
    <scope>NUCLEOTIDE SEQUENCE</scope>
    <source>
        <strain evidence="6">CENA-BCM004</strain>
    </source>
</reference>
<evidence type="ECO:0000259" key="5">
    <source>
        <dbReference type="Pfam" id="PF01613"/>
    </source>
</evidence>
<evidence type="ECO:0000256" key="3">
    <source>
        <dbReference type="ARBA" id="ARBA00022643"/>
    </source>
</evidence>
<dbReference type="SUPFAM" id="SSF50475">
    <property type="entry name" value="FMN-binding split barrel"/>
    <property type="match status" value="1"/>
</dbReference>